<dbReference type="InterPro" id="IPR051913">
    <property type="entry name" value="GH2_Domain-Containing"/>
</dbReference>
<evidence type="ECO:0000256" key="3">
    <source>
        <dbReference type="ARBA" id="ARBA00023295"/>
    </source>
</evidence>
<dbReference type="InterPro" id="IPR013783">
    <property type="entry name" value="Ig-like_fold"/>
</dbReference>
<comment type="similarity">
    <text evidence="1">Belongs to the glycosyl hydrolase 2 family.</text>
</comment>
<accession>A0A1H5PXX4</accession>
<evidence type="ECO:0000256" key="2">
    <source>
        <dbReference type="ARBA" id="ARBA00022801"/>
    </source>
</evidence>
<dbReference type="SUPFAM" id="SSF49303">
    <property type="entry name" value="beta-Galactosidase/glucuronidase domain"/>
    <property type="match status" value="1"/>
</dbReference>
<dbReference type="Proteomes" id="UP000181980">
    <property type="component" value="Unassembled WGS sequence"/>
</dbReference>
<feature type="domain" description="Glycosyl hydrolases family 2 sugar binding" evidence="6">
    <location>
        <begin position="64"/>
        <end position="144"/>
    </location>
</feature>
<dbReference type="InterPro" id="IPR036156">
    <property type="entry name" value="Beta-gal/glucu_dom_sf"/>
</dbReference>
<dbReference type="RefSeq" id="WP_069111520.1">
    <property type="nucleotide sequence ID" value="NZ_FNUC01000004.1"/>
</dbReference>
<protein>
    <submittedName>
        <fullName evidence="7">Glycosyl hydrolases family 2</fullName>
    </submittedName>
</protein>
<proteinExistence type="inferred from homology"/>
<dbReference type="InterPro" id="IPR008979">
    <property type="entry name" value="Galactose-bd-like_sf"/>
</dbReference>
<dbReference type="InterPro" id="IPR006104">
    <property type="entry name" value="Glyco_hydro_2_N"/>
</dbReference>
<dbReference type="GO" id="GO:0005975">
    <property type="term" value="P:carbohydrate metabolic process"/>
    <property type="evidence" value="ECO:0007669"/>
    <property type="project" value="InterPro"/>
</dbReference>
<dbReference type="PANTHER" id="PTHR42732:SF3">
    <property type="entry name" value="HYDROLASE"/>
    <property type="match status" value="1"/>
</dbReference>
<dbReference type="Gene3D" id="3.20.20.80">
    <property type="entry name" value="Glycosidases"/>
    <property type="match status" value="1"/>
</dbReference>
<dbReference type="InterPro" id="IPR006103">
    <property type="entry name" value="Glyco_hydro_2_cat"/>
</dbReference>
<gene>
    <name evidence="7" type="ORF">SAMN04488561_6769</name>
</gene>
<dbReference type="EMBL" id="FNUC01000004">
    <property type="protein sequence ID" value="SEF18700.1"/>
    <property type="molecule type" value="Genomic_DNA"/>
</dbReference>
<evidence type="ECO:0000259" key="6">
    <source>
        <dbReference type="Pfam" id="PF02837"/>
    </source>
</evidence>
<dbReference type="STRING" id="561176.SAMN04488561_6769"/>
<evidence type="ECO:0000313" key="7">
    <source>
        <dbReference type="EMBL" id="SEF18700.1"/>
    </source>
</evidence>
<dbReference type="Gene3D" id="2.60.120.260">
    <property type="entry name" value="Galactose-binding domain-like"/>
    <property type="match status" value="1"/>
</dbReference>
<dbReference type="PANTHER" id="PTHR42732">
    <property type="entry name" value="BETA-GALACTOSIDASE"/>
    <property type="match status" value="1"/>
</dbReference>
<evidence type="ECO:0000259" key="4">
    <source>
        <dbReference type="Pfam" id="PF00703"/>
    </source>
</evidence>
<evidence type="ECO:0000259" key="5">
    <source>
        <dbReference type="Pfam" id="PF02836"/>
    </source>
</evidence>
<dbReference type="OrthoDB" id="9762066at2"/>
<evidence type="ECO:0000313" key="8">
    <source>
        <dbReference type="Proteomes" id="UP000181980"/>
    </source>
</evidence>
<reference evidence="8" key="1">
    <citation type="submission" date="2016-10" db="EMBL/GenBank/DDBJ databases">
        <authorList>
            <person name="Varghese N."/>
            <person name="Submissions S."/>
        </authorList>
    </citation>
    <scope>NUCLEOTIDE SEQUENCE [LARGE SCALE GENOMIC DNA]</scope>
    <source>
        <strain evidence="8">DSM 45237</strain>
    </source>
</reference>
<keyword evidence="8" id="KW-1185">Reference proteome</keyword>
<name>A0A1H5PXX4_9ACTN</name>
<dbReference type="SUPFAM" id="SSF51445">
    <property type="entry name" value="(Trans)glycosidases"/>
    <property type="match status" value="1"/>
</dbReference>
<feature type="domain" description="Glycoside hydrolase family 2 immunoglobulin-like beta-sandwich" evidence="4">
    <location>
        <begin position="191"/>
        <end position="275"/>
    </location>
</feature>
<organism evidence="7 8">
    <name type="scientific">Jiangella alba</name>
    <dbReference type="NCBI Taxonomy" id="561176"/>
    <lineage>
        <taxon>Bacteria</taxon>
        <taxon>Bacillati</taxon>
        <taxon>Actinomycetota</taxon>
        <taxon>Actinomycetes</taxon>
        <taxon>Jiangellales</taxon>
        <taxon>Jiangellaceae</taxon>
        <taxon>Jiangella</taxon>
    </lineage>
</organism>
<dbReference type="Gene3D" id="2.60.40.10">
    <property type="entry name" value="Immunoglobulins"/>
    <property type="match status" value="1"/>
</dbReference>
<feature type="domain" description="Glycoside hydrolase family 2 catalytic" evidence="5">
    <location>
        <begin position="281"/>
        <end position="443"/>
    </location>
</feature>
<dbReference type="Pfam" id="PF02837">
    <property type="entry name" value="Glyco_hydro_2_N"/>
    <property type="match status" value="1"/>
</dbReference>
<dbReference type="AlphaFoldDB" id="A0A1H5PXX4"/>
<dbReference type="InterPro" id="IPR006101">
    <property type="entry name" value="Glyco_hydro_2"/>
</dbReference>
<dbReference type="InterPro" id="IPR006102">
    <property type="entry name" value="Ig-like_GH2"/>
</dbReference>
<dbReference type="Pfam" id="PF02836">
    <property type="entry name" value="Glyco_hydro_2_C"/>
    <property type="match status" value="1"/>
</dbReference>
<keyword evidence="2 7" id="KW-0378">Hydrolase</keyword>
<dbReference type="SUPFAM" id="SSF49785">
    <property type="entry name" value="Galactose-binding domain-like"/>
    <property type="match status" value="1"/>
</dbReference>
<dbReference type="PRINTS" id="PR00132">
    <property type="entry name" value="GLHYDRLASE2"/>
</dbReference>
<dbReference type="Pfam" id="PF00703">
    <property type="entry name" value="Glyco_hydro_2"/>
    <property type="match status" value="1"/>
</dbReference>
<dbReference type="InterPro" id="IPR017853">
    <property type="entry name" value="GH"/>
</dbReference>
<keyword evidence="3" id="KW-0326">Glycosidase</keyword>
<dbReference type="GO" id="GO:0004553">
    <property type="term" value="F:hydrolase activity, hydrolyzing O-glycosyl compounds"/>
    <property type="evidence" value="ECO:0007669"/>
    <property type="project" value="InterPro"/>
</dbReference>
<evidence type="ECO:0000256" key="1">
    <source>
        <dbReference type="ARBA" id="ARBA00007401"/>
    </source>
</evidence>
<sequence length="692" mass="75842">MTHQHEYPRPDRDRSAAWLPLDGRWEFRPDDEAGAAGPGDLQAGPWPESIVVPFAWETPASGVRRTWLETAWYRTTVSLPPSWAGEHAFLCFGAVHHEATVWVNGEPLGRHTGGYTPFEFDLGAVTGAGERAEIVVRVHAPADKREIPHGKQRSIPRDDYDGVSFTPTSGIWQPVWLERRPATYVDAVELRGDSLTGIDATVTAAGPLAAGAVVTLHTEGVAVELTCDETGVARGRLPLERPRPWSPADPHLYRVDVTLRTADGADTLAAHTGLRRIEADGDRLRLNGEPLYVRGVLDQGYWPGAGLTAPGPEALREDLRLAAAAGFNLVRKHLKFEDPRWLHEADRTGMLVWAEPASTSRFTDAGCAAFEDQLAAMVRRDGNHPSIVVWGLYNEEWGLDWDVPGDERKRDAVRHAYDLLAALDRTRPIVDNSGWTHVRTDLVDWHHYEEDPATWARTVAALASGERAAFPVRLGPDHVEDKAIYADDAVPRSGVPFLNSEYGGGFTSLERGWQLRWQTQELRRHDRIAGYVYTELADVEHESAGLLAEDRSAKDLGGFDPSIVHAPTTLVFDVEPLAAGTDLAPGDAEFEVPVRVSHHGPGRLHTTVRAVWTPAGARRPGHDTKPDCESAPLTVEPFALSEPVVLRTALPDGRRTGRLWCWTGDDPADADAVGFLDVGYVEPGRTAGGSGN</sequence>